<proteinExistence type="predicted"/>
<evidence type="ECO:0000313" key="2">
    <source>
        <dbReference type="Proteomes" id="UP001163321"/>
    </source>
</evidence>
<name>A0ACC0W4M5_9STRA</name>
<evidence type="ECO:0000313" key="1">
    <source>
        <dbReference type="EMBL" id="KAI9913763.1"/>
    </source>
</evidence>
<keyword evidence="2" id="KW-1185">Reference proteome</keyword>
<protein>
    <submittedName>
        <fullName evidence="1">Uncharacterized protein</fullName>
    </submittedName>
</protein>
<dbReference type="Proteomes" id="UP001163321">
    <property type="component" value="Chromosome 4"/>
</dbReference>
<organism evidence="1 2">
    <name type="scientific">Peronosclerospora sorghi</name>
    <dbReference type="NCBI Taxonomy" id="230839"/>
    <lineage>
        <taxon>Eukaryota</taxon>
        <taxon>Sar</taxon>
        <taxon>Stramenopiles</taxon>
        <taxon>Oomycota</taxon>
        <taxon>Peronosporomycetes</taxon>
        <taxon>Peronosporales</taxon>
        <taxon>Peronosporaceae</taxon>
        <taxon>Peronosclerospora</taxon>
    </lineage>
</organism>
<reference evidence="1 2" key="1">
    <citation type="journal article" date="2022" name="bioRxiv">
        <title>The genome of the oomycete Peronosclerospora sorghi, a cosmopolitan pathogen of maize and sorghum, is inflated with dispersed pseudogenes.</title>
        <authorList>
            <person name="Fletcher K."/>
            <person name="Martin F."/>
            <person name="Isakeit T."/>
            <person name="Cavanaugh K."/>
            <person name="Magill C."/>
            <person name="Michelmore R."/>
        </authorList>
    </citation>
    <scope>NUCLEOTIDE SEQUENCE [LARGE SCALE GENOMIC DNA]</scope>
    <source>
        <strain evidence="1">P6</strain>
    </source>
</reference>
<accession>A0ACC0W4M5</accession>
<gene>
    <name evidence="1" type="ORF">PsorP6_006134</name>
</gene>
<comment type="caution">
    <text evidence="1">The sequence shown here is derived from an EMBL/GenBank/DDBJ whole genome shotgun (WGS) entry which is preliminary data.</text>
</comment>
<sequence>MVRALGEPALVLCSVCINHEERRDHWMPLRCGDDQALLVRDVCVRPLCPRLQIRNHFCTGNYSVRVCHGCRVNTLQRYLINCDVWFILKANEHAVGVYGVERRVKTSSTSAGVSKRSQKSSRKISQLRRKSGRFIKQQVQKEQMLAFEWSLRILSL</sequence>
<dbReference type="EMBL" id="CM047583">
    <property type="protein sequence ID" value="KAI9913763.1"/>
    <property type="molecule type" value="Genomic_DNA"/>
</dbReference>